<feature type="compositionally biased region" description="Polar residues" evidence="2">
    <location>
        <begin position="340"/>
        <end position="353"/>
    </location>
</feature>
<feature type="repeat" description="ANK" evidence="1">
    <location>
        <begin position="423"/>
        <end position="455"/>
    </location>
</feature>
<feature type="domain" description="DUF7593" evidence="3">
    <location>
        <begin position="1246"/>
        <end position="1405"/>
    </location>
</feature>
<feature type="region of interest" description="Disordered" evidence="2">
    <location>
        <begin position="705"/>
        <end position="1243"/>
    </location>
</feature>
<feature type="compositionally biased region" description="Basic residues" evidence="2">
    <location>
        <begin position="199"/>
        <end position="213"/>
    </location>
</feature>
<reference evidence="5 6" key="1">
    <citation type="submission" date="2024-01" db="EMBL/GenBank/DDBJ databases">
        <title>Complete genome of Cladobotryum mycophilum ATHUM6906.</title>
        <authorList>
            <person name="Christinaki A.C."/>
            <person name="Myridakis A.I."/>
            <person name="Kouvelis V.N."/>
        </authorList>
    </citation>
    <scope>NUCLEOTIDE SEQUENCE [LARGE SCALE GENOMIC DNA]</scope>
    <source>
        <strain evidence="5 6">ATHUM6906</strain>
    </source>
</reference>
<feature type="compositionally biased region" description="Basic and acidic residues" evidence="2">
    <location>
        <begin position="1041"/>
        <end position="1243"/>
    </location>
</feature>
<feature type="compositionally biased region" description="Basic and acidic residues" evidence="2">
    <location>
        <begin position="82"/>
        <end position="94"/>
    </location>
</feature>
<feature type="compositionally biased region" description="Polar residues" evidence="2">
    <location>
        <begin position="1526"/>
        <end position="1541"/>
    </location>
</feature>
<dbReference type="PROSITE" id="PS50297">
    <property type="entry name" value="ANK_REP_REGION"/>
    <property type="match status" value="2"/>
</dbReference>
<dbReference type="InterPro" id="IPR056485">
    <property type="entry name" value="ARM_KRIT1"/>
</dbReference>
<feature type="compositionally biased region" description="Low complexity" evidence="2">
    <location>
        <begin position="36"/>
        <end position="46"/>
    </location>
</feature>
<gene>
    <name evidence="5" type="ORF">PT974_08318</name>
</gene>
<keyword evidence="6" id="KW-1185">Reference proteome</keyword>
<feature type="compositionally biased region" description="Basic and acidic residues" evidence="2">
    <location>
        <begin position="882"/>
        <end position="913"/>
    </location>
</feature>
<protein>
    <submittedName>
        <fullName evidence="5">Protein HOS4-like protein</fullName>
    </submittedName>
</protein>
<feature type="compositionally biased region" description="Basic and acidic residues" evidence="2">
    <location>
        <begin position="162"/>
        <end position="172"/>
    </location>
</feature>
<dbReference type="SUPFAM" id="SSF48403">
    <property type="entry name" value="Ankyrin repeat"/>
    <property type="match status" value="1"/>
</dbReference>
<dbReference type="EMBL" id="JAVFKD010000014">
    <property type="protein sequence ID" value="KAK5990055.1"/>
    <property type="molecule type" value="Genomic_DNA"/>
</dbReference>
<feature type="compositionally biased region" description="Basic and acidic residues" evidence="2">
    <location>
        <begin position="1516"/>
        <end position="1525"/>
    </location>
</feature>
<evidence type="ECO:0000313" key="5">
    <source>
        <dbReference type="EMBL" id="KAK5990055.1"/>
    </source>
</evidence>
<keyword evidence="1" id="KW-0040">ANK repeat</keyword>
<organism evidence="5 6">
    <name type="scientific">Cladobotryum mycophilum</name>
    <dbReference type="NCBI Taxonomy" id="491253"/>
    <lineage>
        <taxon>Eukaryota</taxon>
        <taxon>Fungi</taxon>
        <taxon>Dikarya</taxon>
        <taxon>Ascomycota</taxon>
        <taxon>Pezizomycotina</taxon>
        <taxon>Sordariomycetes</taxon>
        <taxon>Hypocreomycetidae</taxon>
        <taxon>Hypocreales</taxon>
        <taxon>Hypocreaceae</taxon>
        <taxon>Cladobotryum</taxon>
    </lineage>
</organism>
<dbReference type="PANTHER" id="PTHR24149:SF14">
    <property type="entry name" value="ANKYRIN REPEAT DOMAIN 12"/>
    <property type="match status" value="1"/>
</dbReference>
<evidence type="ECO:0000256" key="2">
    <source>
        <dbReference type="SAM" id="MobiDB-lite"/>
    </source>
</evidence>
<feature type="compositionally biased region" description="Basic and acidic residues" evidence="2">
    <location>
        <begin position="521"/>
        <end position="547"/>
    </location>
</feature>
<feature type="compositionally biased region" description="Basic and acidic residues" evidence="2">
    <location>
        <begin position="991"/>
        <end position="1011"/>
    </location>
</feature>
<feature type="compositionally biased region" description="Basic and acidic residues" evidence="2">
    <location>
        <begin position="236"/>
        <end position="248"/>
    </location>
</feature>
<evidence type="ECO:0000256" key="1">
    <source>
        <dbReference type="PROSITE-ProRule" id="PRU00023"/>
    </source>
</evidence>
<evidence type="ECO:0000313" key="6">
    <source>
        <dbReference type="Proteomes" id="UP001338125"/>
    </source>
</evidence>
<evidence type="ECO:0000259" key="3">
    <source>
        <dbReference type="Pfam" id="PF24513"/>
    </source>
</evidence>
<dbReference type="InterPro" id="IPR002110">
    <property type="entry name" value="Ankyrin_rpt"/>
</dbReference>
<feature type="region of interest" description="Disordered" evidence="2">
    <location>
        <begin position="1"/>
        <end position="383"/>
    </location>
</feature>
<comment type="caution">
    <text evidence="5">The sequence shown here is derived from an EMBL/GenBank/DDBJ whole genome shotgun (WGS) entry which is preliminary data.</text>
</comment>
<feature type="compositionally biased region" description="Basic and acidic residues" evidence="2">
    <location>
        <begin position="114"/>
        <end position="126"/>
    </location>
</feature>
<feature type="compositionally biased region" description="Basic and acidic residues" evidence="2">
    <location>
        <begin position="705"/>
        <end position="745"/>
    </location>
</feature>
<name>A0ABR0SD15_9HYPO</name>
<feature type="repeat" description="ANK" evidence="1">
    <location>
        <begin position="456"/>
        <end position="488"/>
    </location>
</feature>
<dbReference type="Proteomes" id="UP001338125">
    <property type="component" value="Unassembled WGS sequence"/>
</dbReference>
<dbReference type="InterPro" id="IPR053210">
    <property type="entry name" value="ANKRD12"/>
</dbReference>
<dbReference type="Pfam" id="PF24521">
    <property type="entry name" value="Ank_KRIT1"/>
    <property type="match status" value="1"/>
</dbReference>
<proteinExistence type="predicted"/>
<dbReference type="Pfam" id="PF12796">
    <property type="entry name" value="Ank_2"/>
    <property type="match status" value="1"/>
</dbReference>
<dbReference type="SMART" id="SM00248">
    <property type="entry name" value="ANK"/>
    <property type="match status" value="4"/>
</dbReference>
<feature type="compositionally biased region" description="Basic and acidic residues" evidence="2">
    <location>
        <begin position="773"/>
        <end position="792"/>
    </location>
</feature>
<feature type="compositionally biased region" description="Polar residues" evidence="2">
    <location>
        <begin position="57"/>
        <end position="79"/>
    </location>
</feature>
<dbReference type="InterPro" id="IPR056015">
    <property type="entry name" value="DUF7593"/>
</dbReference>
<evidence type="ECO:0000259" key="4">
    <source>
        <dbReference type="Pfam" id="PF24521"/>
    </source>
</evidence>
<dbReference type="InterPro" id="IPR036770">
    <property type="entry name" value="Ankyrin_rpt-contain_sf"/>
</dbReference>
<feature type="compositionally biased region" description="Basic and acidic residues" evidence="2">
    <location>
        <begin position="932"/>
        <end position="971"/>
    </location>
</feature>
<feature type="domain" description="KRIT1 ARM-repeats" evidence="4">
    <location>
        <begin position="563"/>
        <end position="709"/>
    </location>
</feature>
<dbReference type="Pfam" id="PF24513">
    <property type="entry name" value="DUF7593"/>
    <property type="match status" value="1"/>
</dbReference>
<feature type="compositionally biased region" description="Polar residues" evidence="2">
    <location>
        <begin position="864"/>
        <end position="873"/>
    </location>
</feature>
<dbReference type="PANTHER" id="PTHR24149">
    <property type="entry name" value="ANKYRIN REPEAT DOMAIN-CONTAINING PROTEIN 12"/>
    <property type="match status" value="1"/>
</dbReference>
<dbReference type="Gene3D" id="1.25.40.20">
    <property type="entry name" value="Ankyrin repeat-containing domain"/>
    <property type="match status" value="2"/>
</dbReference>
<sequence length="1541" mass="175174">MDAQNAAESDPPKHAGASPQRQQQQHQEKQQHRPRQGSSSASGSSSDPDRKTPPNLRASSPSRESRPQKTTSNSSSTIAARNADDAPIPDRDSDAETIVLPGKDGHSPSKARKVRQEDRSESDGDASKGNGQTGGSTNHGDKYAPGSRPVEAVKKKRLSGSIDRDRQPRNKDGASSGLSSAPASPPHGHNQQQQQQQQHRQHPHPHPHVHRRRSDAAAASFSDSEGSHPKPPVKSTLREKLKSGERPLPHKRKAPKAESDDEADQRKARRQRTASVTLDNNGRAFKDHKSLPPKPPQHESRNRSISPQQRLHRRSISTQLPSQSSSSLSLKNKRLPPPLQSTDYQSDESSASGSPHPHRTKLRGLATPATDSHASPAKMAPHKKHLDAHGQTLLARACARGEYESVKMRLHDRPEDLNVADYAGNTPLQIAAINGCEDIVKLLIDAGCNLDCVNYDKDTPLLDAVDNGHVGVVKLLLDAGVNPRKANVNGEEPIDRVNEDTENGEDIRALLLTAKKRAGERRRTSEDRHSHTDYHDARDSHAPDSPRRSPAAGMSATGRRTGNVRSTKTRNDLLYMPLDDKTLRQAAGRGDEETVARILQVKEGFDDPESMVAAARGGHDLVIQLLLGLGGANADPAPVSSLPAEFATPILAAIGQENIKVVELLLEQQGFDPTRRFKGETYYEIARRRQGTNWKEEEHMLKNAYDDYKRSHKDSTKNKSPVRREREKEREEKRARREEVKEESRLHKRTASSPSRERDGEVRKKLGSSKLGSPKEKKRSDSFTSHADDNAQKRGPGRPKKDERQSSHISDREISPVMSHKPAKPKRTESDIAGVSSEGEAVKPRRKLISKGELKGERERQKRGSMTSTSSTLKEPSSPNESRNEESSEKPKLSEKYHDRTKALKRDESRDRLSVSGDGTTKRHRASITPDRPSDCDKDGGEVPTKRRRIDGESQEKRLLKRPAASDDKPRKLSSSREGASKPPLPHPRKNRDEDPKASQDERDIHRKDSSRSSSGEKSIRVKSEDNDAEMPDAQQLRNIPDSRERKIREEDEQAKKKELADREEAKREEERRRARIEEKRRREREREREQEEARQREEEEKKKKEQEEREIQKKREEEEARKIREQAERDRREAEEAARRQEEERRRLEEEERKRVEEERRKEEEKRRKEKEEEERKKREEEERLRKEQLEREAAEEARRQREREEEERKERERRERAHREEMERKRAAREAEQKRLREEEERARLEKLPPLLRWLSTAPNPKSAAIAEKFKQMSGVRYDTIRPEANRTPEGREQWVLNTHVALLLGEKDLELSRYPSWERIPVSELAKMTIWRTEGPRYSLVHEKLWDLGQQLPGYYGDEDPSSMKLETKGRLKQAAWEKFLNTDMFFVKISDLMYIIPSLPHLQNIKLAVEYRELLENESQLKGWTLAGEKLPVLHQTSKTPFPDAKAPRRGLIRVTPEDPDYNRICMEQGLSHLIKGMQTPPHLSNGIHSSPTSQPLALPARATVNGMNGHLDSDPAKDEIVSTNGDLPNGTNGSSS</sequence>
<feature type="compositionally biased region" description="Basic and acidic residues" evidence="2">
    <location>
        <begin position="284"/>
        <end position="302"/>
    </location>
</feature>
<feature type="compositionally biased region" description="Low complexity" evidence="2">
    <location>
        <begin position="316"/>
        <end position="330"/>
    </location>
</feature>
<feature type="compositionally biased region" description="Basic and acidic residues" evidence="2">
    <location>
        <begin position="799"/>
        <end position="814"/>
    </location>
</feature>
<feature type="compositionally biased region" description="Basic and acidic residues" evidence="2">
    <location>
        <begin position="850"/>
        <end position="862"/>
    </location>
</feature>
<feature type="compositionally biased region" description="Basic and acidic residues" evidence="2">
    <location>
        <begin position="755"/>
        <end position="764"/>
    </location>
</feature>
<dbReference type="PROSITE" id="PS50088">
    <property type="entry name" value="ANK_REPEAT"/>
    <property type="match status" value="2"/>
</dbReference>
<accession>A0ABR0SD15</accession>
<feature type="compositionally biased region" description="Low complexity" evidence="2">
    <location>
        <begin position="173"/>
        <end position="198"/>
    </location>
</feature>
<feature type="region of interest" description="Disordered" evidence="2">
    <location>
        <begin position="513"/>
        <end position="568"/>
    </location>
</feature>
<feature type="region of interest" description="Disordered" evidence="2">
    <location>
        <begin position="1511"/>
        <end position="1541"/>
    </location>
</feature>